<reference evidence="2" key="1">
    <citation type="submission" date="2020-05" db="EMBL/GenBank/DDBJ databases">
        <authorList>
            <person name="Chiriac C."/>
            <person name="Salcher M."/>
            <person name="Ghai R."/>
            <person name="Kavagutti S V."/>
        </authorList>
    </citation>
    <scope>NUCLEOTIDE SEQUENCE</scope>
</reference>
<protein>
    <submittedName>
        <fullName evidence="2">Unannotated protein</fullName>
    </submittedName>
</protein>
<feature type="region of interest" description="Disordered" evidence="1">
    <location>
        <begin position="1"/>
        <end position="21"/>
    </location>
</feature>
<organism evidence="2">
    <name type="scientific">freshwater metagenome</name>
    <dbReference type="NCBI Taxonomy" id="449393"/>
    <lineage>
        <taxon>unclassified sequences</taxon>
        <taxon>metagenomes</taxon>
        <taxon>ecological metagenomes</taxon>
    </lineage>
</organism>
<dbReference type="EMBL" id="CAESAN010000086">
    <property type="protein sequence ID" value="CAB4345273.1"/>
    <property type="molecule type" value="Genomic_DNA"/>
</dbReference>
<proteinExistence type="predicted"/>
<gene>
    <name evidence="2" type="ORF">UFOPK3547_01068</name>
</gene>
<accession>A0A6J6A0P8</accession>
<dbReference type="AlphaFoldDB" id="A0A6J6A0P8"/>
<sequence length="153" mass="16688">MRHERRDLDSSALGGKGGGQREDVVYDDVRRKLVYEGLRLVGGQQNRLIGLQWPFTGGEDGVLGCRREANPLSAHERLPGLRGLQCHFVATFAQRAAKRDHREGVARVAKGAEQQLHPVQSAASSAISRSWVIRSSRVNATGLTPSVPTPASR</sequence>
<name>A0A6J6A0P8_9ZZZZ</name>
<evidence type="ECO:0000313" key="2">
    <source>
        <dbReference type="EMBL" id="CAB4345273.1"/>
    </source>
</evidence>
<evidence type="ECO:0000256" key="1">
    <source>
        <dbReference type="SAM" id="MobiDB-lite"/>
    </source>
</evidence>